<dbReference type="GO" id="GO:0005525">
    <property type="term" value="F:GTP binding"/>
    <property type="evidence" value="ECO:0007669"/>
    <property type="project" value="UniProtKB-KW"/>
</dbReference>
<evidence type="ECO:0000313" key="5">
    <source>
        <dbReference type="EMBL" id="CAH0113069.1"/>
    </source>
</evidence>
<evidence type="ECO:0000256" key="1">
    <source>
        <dbReference type="RuleBase" id="RU004560"/>
    </source>
</evidence>
<dbReference type="SUPFAM" id="SSF52540">
    <property type="entry name" value="P-loop containing nucleoside triphosphate hydrolases"/>
    <property type="match status" value="2"/>
</dbReference>
<dbReference type="Pfam" id="PF00735">
    <property type="entry name" value="Septin"/>
    <property type="match status" value="2"/>
</dbReference>
<feature type="compositionally biased region" description="Basic and acidic residues" evidence="3">
    <location>
        <begin position="690"/>
        <end position="708"/>
    </location>
</feature>
<dbReference type="PANTHER" id="PTHR32046:SF14">
    <property type="match status" value="1"/>
</dbReference>
<accession>A0A8J2WVC3</accession>
<feature type="coiled-coil region" evidence="2">
    <location>
        <begin position="443"/>
        <end position="470"/>
    </location>
</feature>
<evidence type="ECO:0000256" key="3">
    <source>
        <dbReference type="SAM" id="MobiDB-lite"/>
    </source>
</evidence>
<dbReference type="EMBL" id="CAKKLH010000336">
    <property type="protein sequence ID" value="CAH0113069.1"/>
    <property type="molecule type" value="Genomic_DNA"/>
</dbReference>
<dbReference type="InterPro" id="IPR003593">
    <property type="entry name" value="AAA+_ATPase"/>
</dbReference>
<dbReference type="Proteomes" id="UP000789390">
    <property type="component" value="Unassembled WGS sequence"/>
</dbReference>
<dbReference type="PROSITE" id="PS00675">
    <property type="entry name" value="SIGMA54_INTERACT_1"/>
    <property type="match status" value="1"/>
</dbReference>
<organism evidence="5 6">
    <name type="scientific">Daphnia galeata</name>
    <dbReference type="NCBI Taxonomy" id="27404"/>
    <lineage>
        <taxon>Eukaryota</taxon>
        <taxon>Metazoa</taxon>
        <taxon>Ecdysozoa</taxon>
        <taxon>Arthropoda</taxon>
        <taxon>Crustacea</taxon>
        <taxon>Branchiopoda</taxon>
        <taxon>Diplostraca</taxon>
        <taxon>Cladocera</taxon>
        <taxon>Anomopoda</taxon>
        <taxon>Daphniidae</taxon>
        <taxon>Daphnia</taxon>
    </lineage>
</organism>
<evidence type="ECO:0000256" key="2">
    <source>
        <dbReference type="SAM" id="Coils"/>
    </source>
</evidence>
<proteinExistence type="inferred from homology"/>
<comment type="caution">
    <text evidence="5">The sequence shown here is derived from an EMBL/GenBank/DDBJ whole genome shotgun (WGS) entry which is preliminary data.</text>
</comment>
<evidence type="ECO:0000313" key="6">
    <source>
        <dbReference type="Proteomes" id="UP000789390"/>
    </source>
</evidence>
<feature type="domain" description="AAA+ ATPase" evidence="4">
    <location>
        <begin position="60"/>
        <end position="208"/>
    </location>
</feature>
<keyword evidence="6" id="KW-1185">Reference proteome</keyword>
<gene>
    <name evidence="5" type="ORF">DGAL_LOCUS16871</name>
</gene>
<sequence>MSEQDERLAISVKNQCTDKEMGDNLVIYKLPLKCTLTYSGASSIVRRFSYGEPNQQIGRRKKTILVMGATGSGKTTWINAMINYVLGVEFDDDFRFKLVDEQVMGASQAQSQTQEVTAYDIHHQNGFRIPYSLIIVDTPGFGDTQGIKRDRKITSAVQQFFEHENGIQELNAVGFVVQSSLARLTPSQTYIFNSVLEIFGKDIERNILFLTTFADGNSPLVLEAIKEAKLPCKKDTKGSSCYKSFNNGAIYKSPQSANKRRLRMDWEDGMENFDSFFQELTNMEPQSLQMTQQVLHGRKQLEVKLEWIQNAIPKHLMKMEELRKKETLIQEHKAKVNNHQNYEIKVPVSKKVRGPIGESSNYLSCTKCEVTCHHPCDPYLPMGWCEAFATVQNQSFFGQIANKVVNTFSDPDCTVCPGKCSSEYHLNEDSGWTYAQVMETQTLDDVRQKYEKAKGKKLDAEELVGALKEEVDKLKDGIIKSLKDIALYGETLSTPDYIRMMIKSEETDKSDGFQERIQSLNELLTLAELKKKILTDEEFAKQFKFEEKMNFQGEMERLEGLFRNPKENESEIMRIYYTITKTGGSDASNVIPFLNQKAVHLLSPKVLDILNKYRLKAFGYLLVAHNMLDLEDIKDDLINGDVLANATPPNTIRKLKTQLGLSSATTTPSAIPHQLNPMENIKAQSTSQPRQHEETVTSDENDREHGEISSRLPIQIRNLCTNTETIQGMTLLKLPLKIESTFEGASSIVKRFSFGEPDTWTGRKSKTILLIGETGSGKTTMINAMINYVLGIEWDDPFRFVLIDEQVTGESQAHSQTLGVTAYDIHYTRRFRVPFSLTIVDTPGFGDTGGMGRDKEITSAVQAFFENSNGIQELDAVGFVVQSALVRLTSSQKYIFNSVLSIFGKDLEKNILFLATFADGNSPLVLEAIKEAKLPCLMDQNGSPYHQSFNNGAIYKSPQSANSKRFRMDWEDGMENFKSFFDHLADMPTKSLQMTSEVLEMRKYFEIQMDFMHRDISKQLMKMEELRKTEEQIALNRDKVNANKNFEVQVPVSKKVKLHVGDKSAMNCTRCEIVVRILSSFFRSENIVPNMEGAMNVLEAVTLLRREPIRTLSVVADIVIKTASNLVSPIRTCNVCPGNCLVGDHTNENGKWDFKQELETKTMYDIQNAYQDAMGKKLNAEELLKSLKLEVEQLTTKILKTMEAITCCSNQLKEKALRGNPITNLEYIQMIIDEEKTNEKPGYEERIKSLEDVLERAKLTQGIVGSGWDKEMFNLLLSPNPSSSPF</sequence>
<dbReference type="CDD" id="cd00882">
    <property type="entry name" value="Ras_like_GTPase"/>
    <property type="match status" value="1"/>
</dbReference>
<evidence type="ECO:0000259" key="4">
    <source>
        <dbReference type="SMART" id="SM00382"/>
    </source>
</evidence>
<dbReference type="OrthoDB" id="6338326at2759"/>
<feature type="coiled-coil region" evidence="2">
    <location>
        <begin position="1170"/>
        <end position="1204"/>
    </location>
</feature>
<dbReference type="SMART" id="SM00382">
    <property type="entry name" value="AAA"/>
    <property type="match status" value="2"/>
</dbReference>
<reference evidence="5" key="1">
    <citation type="submission" date="2021-11" db="EMBL/GenBank/DDBJ databases">
        <authorList>
            <person name="Schell T."/>
        </authorList>
    </citation>
    <scope>NUCLEOTIDE SEQUENCE</scope>
    <source>
        <strain evidence="5">M5</strain>
    </source>
</reference>
<dbReference type="InterPro" id="IPR025662">
    <property type="entry name" value="Sigma_54_int_dom_ATP-bd_1"/>
</dbReference>
<dbReference type="Gene3D" id="3.40.50.300">
    <property type="entry name" value="P-loop containing nucleotide triphosphate hydrolases"/>
    <property type="match status" value="2"/>
</dbReference>
<keyword evidence="2" id="KW-0175">Coiled coil</keyword>
<comment type="similarity">
    <text evidence="1">Belongs to the TRAFAC class TrmE-Era-EngA-EngB-Septin-like GTPase superfamily. Septin GTPase family.</text>
</comment>
<dbReference type="InterPro" id="IPR030379">
    <property type="entry name" value="G_SEPTIN_dom"/>
</dbReference>
<feature type="domain" description="AAA+ ATPase" evidence="4">
    <location>
        <begin position="764"/>
        <end position="900"/>
    </location>
</feature>
<keyword evidence="1" id="KW-0547">Nucleotide-binding</keyword>
<feature type="region of interest" description="Disordered" evidence="3">
    <location>
        <begin position="682"/>
        <end position="708"/>
    </location>
</feature>
<dbReference type="InterPro" id="IPR027417">
    <property type="entry name" value="P-loop_NTPase"/>
</dbReference>
<dbReference type="PANTHER" id="PTHR32046">
    <property type="entry name" value="G DOMAIN-CONTAINING PROTEIN"/>
    <property type="match status" value="1"/>
</dbReference>
<protein>
    <recommendedName>
        <fullName evidence="4">AAA+ ATPase domain-containing protein</fullName>
    </recommendedName>
</protein>
<dbReference type="FunFam" id="3.40.50.300:FF:002049">
    <property type="entry name" value="Si:ch73-170d6.2"/>
    <property type="match status" value="2"/>
</dbReference>
<keyword evidence="1" id="KW-0342">GTP-binding</keyword>
<name>A0A8J2WVC3_9CRUS</name>